<accession>A0A0F9SF36</accession>
<evidence type="ECO:0000313" key="1">
    <source>
        <dbReference type="EMBL" id="KKN60897.1"/>
    </source>
</evidence>
<dbReference type="EMBL" id="LAZR01000679">
    <property type="protein sequence ID" value="KKN60897.1"/>
    <property type="molecule type" value="Genomic_DNA"/>
</dbReference>
<dbReference type="AlphaFoldDB" id="A0A0F9SF36"/>
<comment type="caution">
    <text evidence="1">The sequence shown here is derived from an EMBL/GenBank/DDBJ whole genome shotgun (WGS) entry which is preliminary data.</text>
</comment>
<reference evidence="1" key="1">
    <citation type="journal article" date="2015" name="Nature">
        <title>Complex archaea that bridge the gap between prokaryotes and eukaryotes.</title>
        <authorList>
            <person name="Spang A."/>
            <person name="Saw J.H."/>
            <person name="Jorgensen S.L."/>
            <person name="Zaremba-Niedzwiedzka K."/>
            <person name="Martijn J."/>
            <person name="Lind A.E."/>
            <person name="van Eijk R."/>
            <person name="Schleper C."/>
            <person name="Guy L."/>
            <person name="Ettema T.J."/>
        </authorList>
    </citation>
    <scope>NUCLEOTIDE SEQUENCE</scope>
</reference>
<sequence>MIKAVDLITKPSRHKRDGIVYGKREEADTEGMVLIGEVETWPKYCVRWRGWCIQCHLEGKILCHPRFR</sequence>
<organism evidence="1">
    <name type="scientific">marine sediment metagenome</name>
    <dbReference type="NCBI Taxonomy" id="412755"/>
    <lineage>
        <taxon>unclassified sequences</taxon>
        <taxon>metagenomes</taxon>
        <taxon>ecological metagenomes</taxon>
    </lineage>
</organism>
<protein>
    <submittedName>
        <fullName evidence="1">Uncharacterized protein</fullName>
    </submittedName>
</protein>
<gene>
    <name evidence="1" type="ORF">LCGC14_0527680</name>
</gene>
<name>A0A0F9SF36_9ZZZZ</name>
<proteinExistence type="predicted"/>